<dbReference type="CDD" id="cd02876">
    <property type="entry name" value="GH18_SI-CLP"/>
    <property type="match status" value="1"/>
</dbReference>
<dbReference type="SMART" id="SM00636">
    <property type="entry name" value="Glyco_18"/>
    <property type="match status" value="1"/>
</dbReference>
<evidence type="ECO:0000256" key="8">
    <source>
        <dbReference type="SAM" id="MobiDB-lite"/>
    </source>
</evidence>
<proteinExistence type="inferred from homology"/>
<evidence type="ECO:0000256" key="7">
    <source>
        <dbReference type="ARBA" id="ARBA00040976"/>
    </source>
</evidence>
<keyword evidence="11" id="KW-1185">Reference proteome</keyword>
<dbReference type="PANTHER" id="PTHR46066">
    <property type="entry name" value="CHITINASE DOMAIN-CONTAINING PROTEIN 1 FAMILY MEMBER"/>
    <property type="match status" value="1"/>
</dbReference>
<evidence type="ECO:0000256" key="4">
    <source>
        <dbReference type="ARBA" id="ARBA00022525"/>
    </source>
</evidence>
<accession>A0ABD1XY63</accession>
<dbReference type="Gene3D" id="3.10.50.10">
    <property type="match status" value="1"/>
</dbReference>
<reference evidence="10 11" key="1">
    <citation type="submission" date="2024-09" db="EMBL/GenBank/DDBJ databases">
        <title>Chromosome-scale assembly of Riccia fluitans.</title>
        <authorList>
            <person name="Paukszto L."/>
            <person name="Sawicki J."/>
            <person name="Karawczyk K."/>
            <person name="Piernik-Szablinska J."/>
            <person name="Szczecinska M."/>
            <person name="Mazdziarz M."/>
        </authorList>
    </citation>
    <scope>NUCLEOTIDE SEQUENCE [LARGE SCALE GENOMIC DNA]</scope>
    <source>
        <strain evidence="10">Rf_01</strain>
        <tissue evidence="10">Aerial parts of the thallus</tissue>
    </source>
</reference>
<evidence type="ECO:0000256" key="6">
    <source>
        <dbReference type="ARBA" id="ARBA00023228"/>
    </source>
</evidence>
<dbReference type="InterPro" id="IPR011583">
    <property type="entry name" value="Chitinase_II/V-like_cat"/>
</dbReference>
<feature type="domain" description="GH18" evidence="9">
    <location>
        <begin position="128"/>
        <end position="477"/>
    </location>
</feature>
<dbReference type="SUPFAM" id="SSF51445">
    <property type="entry name" value="(Trans)glycosidases"/>
    <property type="match status" value="1"/>
</dbReference>
<evidence type="ECO:0000313" key="10">
    <source>
        <dbReference type="EMBL" id="KAL2613898.1"/>
    </source>
</evidence>
<comment type="subcellular location">
    <subcellularLocation>
        <location evidence="1">Lysosome</location>
    </subcellularLocation>
    <subcellularLocation>
        <location evidence="2">Secreted</location>
    </subcellularLocation>
</comment>
<dbReference type="Proteomes" id="UP001605036">
    <property type="component" value="Unassembled WGS sequence"/>
</dbReference>
<name>A0ABD1XY63_9MARC</name>
<dbReference type="InterPro" id="IPR001223">
    <property type="entry name" value="Glyco_hydro18_cat"/>
</dbReference>
<feature type="compositionally biased region" description="Low complexity" evidence="8">
    <location>
        <begin position="17"/>
        <end position="26"/>
    </location>
</feature>
<dbReference type="PANTHER" id="PTHR46066:SF2">
    <property type="entry name" value="CHITINASE DOMAIN-CONTAINING PROTEIN 1"/>
    <property type="match status" value="1"/>
</dbReference>
<dbReference type="EMBL" id="JBHFFA010000007">
    <property type="protein sequence ID" value="KAL2613898.1"/>
    <property type="molecule type" value="Genomic_DNA"/>
</dbReference>
<evidence type="ECO:0000256" key="3">
    <source>
        <dbReference type="ARBA" id="ARBA00009336"/>
    </source>
</evidence>
<organism evidence="10 11">
    <name type="scientific">Riccia fluitans</name>
    <dbReference type="NCBI Taxonomy" id="41844"/>
    <lineage>
        <taxon>Eukaryota</taxon>
        <taxon>Viridiplantae</taxon>
        <taxon>Streptophyta</taxon>
        <taxon>Embryophyta</taxon>
        <taxon>Marchantiophyta</taxon>
        <taxon>Marchantiopsida</taxon>
        <taxon>Marchantiidae</taxon>
        <taxon>Marchantiales</taxon>
        <taxon>Ricciaceae</taxon>
        <taxon>Riccia</taxon>
    </lineage>
</organism>
<evidence type="ECO:0000313" key="11">
    <source>
        <dbReference type="Proteomes" id="UP001605036"/>
    </source>
</evidence>
<dbReference type="Gene3D" id="3.20.20.80">
    <property type="entry name" value="Glycosidases"/>
    <property type="match status" value="1"/>
</dbReference>
<feature type="region of interest" description="Disordered" evidence="8">
    <location>
        <begin position="1"/>
        <end position="27"/>
    </location>
</feature>
<dbReference type="Pfam" id="PF00704">
    <property type="entry name" value="Glyco_hydro_18"/>
    <property type="match status" value="1"/>
</dbReference>
<keyword evidence="6" id="KW-0458">Lysosome</keyword>
<protein>
    <recommendedName>
        <fullName evidence="7">Chitinase domain-containing protein 1</fullName>
    </recommendedName>
</protein>
<dbReference type="InterPro" id="IPR017853">
    <property type="entry name" value="GH"/>
</dbReference>
<gene>
    <name evidence="10" type="ORF">R1flu_025590</name>
</gene>
<evidence type="ECO:0000259" key="9">
    <source>
        <dbReference type="PROSITE" id="PS51910"/>
    </source>
</evidence>
<keyword evidence="5" id="KW-0732">Signal</keyword>
<dbReference type="GO" id="GO:0005764">
    <property type="term" value="C:lysosome"/>
    <property type="evidence" value="ECO:0007669"/>
    <property type="project" value="UniProtKB-SubCell"/>
</dbReference>
<dbReference type="AlphaFoldDB" id="A0ABD1XY63"/>
<dbReference type="GO" id="GO:0005576">
    <property type="term" value="C:extracellular region"/>
    <property type="evidence" value="ECO:0007669"/>
    <property type="project" value="UniProtKB-SubCell"/>
</dbReference>
<comment type="similarity">
    <text evidence="3">Belongs to the glycosyl hydrolase 18 family.</text>
</comment>
<keyword evidence="4" id="KW-0964">Secreted</keyword>
<evidence type="ECO:0000256" key="5">
    <source>
        <dbReference type="ARBA" id="ARBA00022729"/>
    </source>
</evidence>
<sequence length="477" mass="53829">MTSPAGGGQRRRVAGPSKPSRSSASSVYIGRGGRTFQQKTEVKVSNVRLYVRAAASCLLLGSLWVLWSFSRRPAATIPTPSVDQLFNVTATSSVYDRGLLKIADISYESVLEEHMRYWSNTSHRHFKGSVLAYVTPWNGKGYDMAKLFRAKFTHVSPVWYQLKRDNHGLALHGRHDVDQQWIKDVRREGSPKIVPRVVLEGYTTNLLIREDERAEAIGLITSEVTKMQFDGIVLEAWSLWRGYRILDDPNLRQKALDFVKLLGMELHVLEASKRKKSALFQFILVIPPPSGNPADPNVFTTSDMIYLKDAVDGFSLMTYDYSNAYVPGPNAPLAWMSQCLHVLLPKGQGKKGERASTKDKLISSEITSRDPDVARKTLMGLNFYGNDYVMPQGGGAVVGREYISLLAQHKPILTWDDASHEHYFSYSKVEMMQKTLHKVYYPSLQSLAVRIQEAERWGVGISIWEIGQGLEYFFDLL</sequence>
<dbReference type="FunFam" id="3.10.50.10:FF:000002">
    <property type="entry name" value="Chitinase domain-containing protein 1"/>
    <property type="match status" value="1"/>
</dbReference>
<evidence type="ECO:0000256" key="1">
    <source>
        <dbReference type="ARBA" id="ARBA00004371"/>
    </source>
</evidence>
<dbReference type="PROSITE" id="PS51910">
    <property type="entry name" value="GH18_2"/>
    <property type="match status" value="1"/>
</dbReference>
<comment type="caution">
    <text evidence="10">The sequence shown here is derived from an EMBL/GenBank/DDBJ whole genome shotgun (WGS) entry which is preliminary data.</text>
</comment>
<evidence type="ECO:0000256" key="2">
    <source>
        <dbReference type="ARBA" id="ARBA00004613"/>
    </source>
</evidence>
<dbReference type="InterPro" id="IPR029070">
    <property type="entry name" value="Chitinase_insertion_sf"/>
</dbReference>